<evidence type="ECO:0000256" key="8">
    <source>
        <dbReference type="ARBA" id="ARBA00022676"/>
    </source>
</evidence>
<evidence type="ECO:0000256" key="11">
    <source>
        <dbReference type="HAMAP-Rule" id="MF_00004"/>
    </source>
</evidence>
<dbReference type="Gene3D" id="3.40.50.2020">
    <property type="match status" value="1"/>
</dbReference>
<evidence type="ECO:0000256" key="2">
    <source>
        <dbReference type="ARBA" id="ARBA00003968"/>
    </source>
</evidence>
<protein>
    <recommendedName>
        <fullName evidence="6 11">Adenine phosphoribosyltransferase</fullName>
        <shortName evidence="11">APRT</shortName>
        <ecNumber evidence="6 11">2.4.2.7</ecNumber>
    </recommendedName>
</protein>
<comment type="pathway">
    <text evidence="4 11">Purine metabolism; AMP biosynthesis via salvage pathway; AMP from adenine: step 1/1.</text>
</comment>
<reference evidence="13 14" key="1">
    <citation type="submission" date="2017-05" db="EMBL/GenBank/DDBJ databases">
        <authorList>
            <person name="Varghese N."/>
            <person name="Submissions S."/>
        </authorList>
    </citation>
    <scope>NUCLEOTIDE SEQUENCE [LARGE SCALE GENOMIC DNA]</scope>
    <source>
        <strain evidence="13 14">SM16</strain>
    </source>
</reference>
<keyword evidence="14" id="KW-1185">Reference proteome</keyword>
<comment type="catalytic activity">
    <reaction evidence="1 11">
        <text>AMP + diphosphate = 5-phospho-alpha-D-ribose 1-diphosphate + adenine</text>
        <dbReference type="Rhea" id="RHEA:16609"/>
        <dbReference type="ChEBI" id="CHEBI:16708"/>
        <dbReference type="ChEBI" id="CHEBI:33019"/>
        <dbReference type="ChEBI" id="CHEBI:58017"/>
        <dbReference type="ChEBI" id="CHEBI:456215"/>
        <dbReference type="EC" id="2.4.2.7"/>
    </reaction>
</comment>
<comment type="caution">
    <text evidence="13">The sequence shown here is derived from an EMBL/GenBank/DDBJ whole genome shotgun (WGS) entry which is preliminary data.</text>
</comment>
<dbReference type="PANTHER" id="PTHR32315">
    <property type="entry name" value="ADENINE PHOSPHORIBOSYLTRANSFERASE"/>
    <property type="match status" value="1"/>
</dbReference>
<dbReference type="InterPro" id="IPR029057">
    <property type="entry name" value="PRTase-like"/>
</dbReference>
<evidence type="ECO:0000256" key="10">
    <source>
        <dbReference type="ARBA" id="ARBA00022726"/>
    </source>
</evidence>
<dbReference type="PANTHER" id="PTHR32315:SF3">
    <property type="entry name" value="ADENINE PHOSPHORIBOSYLTRANSFERASE"/>
    <property type="match status" value="1"/>
</dbReference>
<dbReference type="InterPro" id="IPR005764">
    <property type="entry name" value="Ade_phspho_trans"/>
</dbReference>
<comment type="subcellular location">
    <subcellularLocation>
        <location evidence="3 11">Cytoplasm</location>
    </subcellularLocation>
</comment>
<dbReference type="CDD" id="cd06223">
    <property type="entry name" value="PRTases_typeI"/>
    <property type="match status" value="1"/>
</dbReference>
<evidence type="ECO:0000256" key="1">
    <source>
        <dbReference type="ARBA" id="ARBA00000868"/>
    </source>
</evidence>
<evidence type="ECO:0000313" key="14">
    <source>
        <dbReference type="Proteomes" id="UP001157910"/>
    </source>
</evidence>
<dbReference type="Proteomes" id="UP001157910">
    <property type="component" value="Unassembled WGS sequence"/>
</dbReference>
<comment type="similarity">
    <text evidence="5 11">Belongs to the purine/pyrimidine phosphoribosyltransferase family.</text>
</comment>
<sequence>MTLDELRQLVRSIPDFPKPGILFRDITTLIGHGAGFSAAIDHLAAYTKEAGGQAIAGIEARGFIFGAALAARLELPFIPVRKPGKLPVPVLAIDYALEYGTDTLEVDPGAVEDGSRLVLVDDLIATGGTALAAVELLRRAGGNVVLSLFAIDLPALGGADRLRQIGVPAAALLKFED</sequence>
<keyword evidence="8 11" id="KW-0328">Glycosyltransferase</keyword>
<dbReference type="NCBIfam" id="TIGR01090">
    <property type="entry name" value="apt"/>
    <property type="match status" value="1"/>
</dbReference>
<evidence type="ECO:0000256" key="7">
    <source>
        <dbReference type="ARBA" id="ARBA00022490"/>
    </source>
</evidence>
<comment type="function">
    <text evidence="2 11">Catalyzes a salvage reaction resulting in the formation of AMP, that is energically less costly than de novo synthesis.</text>
</comment>
<proteinExistence type="inferred from homology"/>
<keyword evidence="7 11" id="KW-0963">Cytoplasm</keyword>
<dbReference type="GO" id="GO:0016757">
    <property type="term" value="F:glycosyltransferase activity"/>
    <property type="evidence" value="ECO:0007669"/>
    <property type="project" value="UniProtKB-KW"/>
</dbReference>
<name>A0ABY1QEM9_9SPHN</name>
<keyword evidence="9 11" id="KW-0808">Transferase</keyword>
<dbReference type="HAMAP" id="MF_00004">
    <property type="entry name" value="Aden_phosphoribosyltr"/>
    <property type="match status" value="1"/>
</dbReference>
<organism evidence="13 14">
    <name type="scientific">Novosphingobium panipatense</name>
    <dbReference type="NCBI Taxonomy" id="428991"/>
    <lineage>
        <taxon>Bacteria</taxon>
        <taxon>Pseudomonadati</taxon>
        <taxon>Pseudomonadota</taxon>
        <taxon>Alphaproteobacteria</taxon>
        <taxon>Sphingomonadales</taxon>
        <taxon>Sphingomonadaceae</taxon>
        <taxon>Novosphingobium</taxon>
    </lineage>
</organism>
<evidence type="ECO:0000256" key="3">
    <source>
        <dbReference type="ARBA" id="ARBA00004496"/>
    </source>
</evidence>
<feature type="domain" description="Phosphoribosyltransferase" evidence="12">
    <location>
        <begin position="38"/>
        <end position="151"/>
    </location>
</feature>
<dbReference type="NCBIfam" id="NF002636">
    <property type="entry name" value="PRK02304.1-5"/>
    <property type="match status" value="1"/>
</dbReference>
<dbReference type="EC" id="2.4.2.7" evidence="6 11"/>
<dbReference type="SUPFAM" id="SSF53271">
    <property type="entry name" value="PRTase-like"/>
    <property type="match status" value="1"/>
</dbReference>
<dbReference type="Pfam" id="PF00156">
    <property type="entry name" value="Pribosyltran"/>
    <property type="match status" value="1"/>
</dbReference>
<evidence type="ECO:0000256" key="9">
    <source>
        <dbReference type="ARBA" id="ARBA00022679"/>
    </source>
</evidence>
<evidence type="ECO:0000259" key="12">
    <source>
        <dbReference type="Pfam" id="PF00156"/>
    </source>
</evidence>
<evidence type="ECO:0000256" key="4">
    <source>
        <dbReference type="ARBA" id="ARBA00004659"/>
    </source>
</evidence>
<gene>
    <name evidence="11" type="primary">apt</name>
    <name evidence="13" type="ORF">SAMN06296065_10536</name>
</gene>
<dbReference type="RefSeq" id="WP_283406068.1">
    <property type="nucleotide sequence ID" value="NZ_FXUI01000005.1"/>
</dbReference>
<evidence type="ECO:0000256" key="5">
    <source>
        <dbReference type="ARBA" id="ARBA00008391"/>
    </source>
</evidence>
<accession>A0ABY1QEM9</accession>
<dbReference type="NCBIfam" id="NF002634">
    <property type="entry name" value="PRK02304.1-3"/>
    <property type="match status" value="1"/>
</dbReference>
<dbReference type="InterPro" id="IPR050054">
    <property type="entry name" value="UPRTase/APRTase"/>
</dbReference>
<dbReference type="InterPro" id="IPR000836">
    <property type="entry name" value="PRTase_dom"/>
</dbReference>
<comment type="subunit">
    <text evidence="11">Homodimer.</text>
</comment>
<keyword evidence="10 11" id="KW-0660">Purine salvage</keyword>
<evidence type="ECO:0000313" key="13">
    <source>
        <dbReference type="EMBL" id="SMP69186.1"/>
    </source>
</evidence>
<evidence type="ECO:0000256" key="6">
    <source>
        <dbReference type="ARBA" id="ARBA00011893"/>
    </source>
</evidence>
<dbReference type="EMBL" id="FXUI01000005">
    <property type="protein sequence ID" value="SMP69186.1"/>
    <property type="molecule type" value="Genomic_DNA"/>
</dbReference>